<dbReference type="PROSITE" id="PS00941">
    <property type="entry name" value="CARBOXYLESTERASE_B_2"/>
    <property type="match status" value="1"/>
</dbReference>
<dbReference type="SUPFAM" id="SSF53474">
    <property type="entry name" value="alpha/beta-Hydrolases"/>
    <property type="match status" value="1"/>
</dbReference>
<proteinExistence type="inferred from homology"/>
<dbReference type="InterPro" id="IPR019819">
    <property type="entry name" value="Carboxylesterase_B_CS"/>
</dbReference>
<dbReference type="PANTHER" id="PTHR11559">
    <property type="entry name" value="CARBOXYLESTERASE"/>
    <property type="match status" value="1"/>
</dbReference>
<name>A0A194XKY2_MOLSC</name>
<evidence type="ECO:0000256" key="3">
    <source>
        <dbReference type="RuleBase" id="RU361235"/>
    </source>
</evidence>
<evidence type="ECO:0000256" key="2">
    <source>
        <dbReference type="ARBA" id="ARBA00022801"/>
    </source>
</evidence>
<dbReference type="KEGG" id="psco:LY89DRAFT_579046"/>
<evidence type="ECO:0000313" key="6">
    <source>
        <dbReference type="Proteomes" id="UP000070700"/>
    </source>
</evidence>
<dbReference type="InterPro" id="IPR029058">
    <property type="entry name" value="AB_hydrolase_fold"/>
</dbReference>
<dbReference type="OrthoDB" id="408631at2759"/>
<dbReference type="EMBL" id="KQ947409">
    <property type="protein sequence ID" value="KUJ20432.1"/>
    <property type="molecule type" value="Genomic_DNA"/>
</dbReference>
<dbReference type="InParanoid" id="A0A194XKY2"/>
<dbReference type="AlphaFoldDB" id="A0A194XKY2"/>
<dbReference type="Gene3D" id="3.40.50.1820">
    <property type="entry name" value="alpha/beta hydrolase"/>
    <property type="match status" value="1"/>
</dbReference>
<feature type="domain" description="Carboxylesterase type B" evidence="4">
    <location>
        <begin position="44"/>
        <end position="558"/>
    </location>
</feature>
<dbReference type="FunFam" id="3.40.50.1820:FF:000266">
    <property type="entry name" value="Carboxylic ester hydrolase"/>
    <property type="match status" value="1"/>
</dbReference>
<organism evidence="5 6">
    <name type="scientific">Mollisia scopiformis</name>
    <name type="common">Conifer needle endophyte fungus</name>
    <name type="synonym">Phialocephala scopiformis</name>
    <dbReference type="NCBI Taxonomy" id="149040"/>
    <lineage>
        <taxon>Eukaryota</taxon>
        <taxon>Fungi</taxon>
        <taxon>Dikarya</taxon>
        <taxon>Ascomycota</taxon>
        <taxon>Pezizomycotina</taxon>
        <taxon>Leotiomycetes</taxon>
        <taxon>Helotiales</taxon>
        <taxon>Mollisiaceae</taxon>
        <taxon>Mollisia</taxon>
    </lineage>
</organism>
<dbReference type="InterPro" id="IPR050309">
    <property type="entry name" value="Type-B_Carboxylest/Lipase"/>
</dbReference>
<dbReference type="GeneID" id="28818710"/>
<reference evidence="5 6" key="1">
    <citation type="submission" date="2015-10" db="EMBL/GenBank/DDBJ databases">
        <title>Full genome of DAOMC 229536 Phialocephala scopiformis, a fungal endophyte of spruce producing the potent anti-insectan compound rugulosin.</title>
        <authorList>
            <consortium name="DOE Joint Genome Institute"/>
            <person name="Walker A.K."/>
            <person name="Frasz S.L."/>
            <person name="Seifert K.A."/>
            <person name="Miller J.D."/>
            <person name="Mondo S.J."/>
            <person name="Labutti K."/>
            <person name="Lipzen A."/>
            <person name="Dockter R."/>
            <person name="Kennedy M."/>
            <person name="Grigoriev I.V."/>
            <person name="Spatafora J.W."/>
        </authorList>
    </citation>
    <scope>NUCLEOTIDE SEQUENCE [LARGE SCALE GENOMIC DNA]</scope>
    <source>
        <strain evidence="5 6">CBS 120377</strain>
    </source>
</reference>
<dbReference type="RefSeq" id="XP_018074787.1">
    <property type="nucleotide sequence ID" value="XM_018208984.1"/>
</dbReference>
<dbReference type="Proteomes" id="UP000070700">
    <property type="component" value="Unassembled WGS sequence"/>
</dbReference>
<evidence type="ECO:0000256" key="1">
    <source>
        <dbReference type="ARBA" id="ARBA00005964"/>
    </source>
</evidence>
<keyword evidence="6" id="KW-1185">Reference proteome</keyword>
<dbReference type="Pfam" id="PF00135">
    <property type="entry name" value="COesterase"/>
    <property type="match status" value="1"/>
</dbReference>
<evidence type="ECO:0000259" key="4">
    <source>
        <dbReference type="Pfam" id="PF00135"/>
    </source>
</evidence>
<dbReference type="PROSITE" id="PS00122">
    <property type="entry name" value="CARBOXYLESTERASE_B_1"/>
    <property type="match status" value="1"/>
</dbReference>
<dbReference type="InterPro" id="IPR002018">
    <property type="entry name" value="CarbesteraseB"/>
</dbReference>
<dbReference type="InterPro" id="IPR019826">
    <property type="entry name" value="Carboxylesterase_B_AS"/>
</dbReference>
<evidence type="ECO:0000313" key="5">
    <source>
        <dbReference type="EMBL" id="KUJ20432.1"/>
    </source>
</evidence>
<gene>
    <name evidence="5" type="ORF">LY89DRAFT_579046</name>
</gene>
<keyword evidence="2 3" id="KW-0378">Hydrolase</keyword>
<comment type="similarity">
    <text evidence="1 3">Belongs to the type-B carboxylesterase/lipase family.</text>
</comment>
<sequence>MRFSTFAVLAGSLASATPFNPRPFDEVLRRRQASSNSSSLQVDLGYAVYEGFYNDTHNVNEWMGIRYAAPPIGSLRWQAPQAPLVNRSSVINASAIPNECPQSALNSGNQQAAITTINAPGGSEDCLYLSVYSPPNSQNLPVLVWIHGGGYGEGNGGQDLGPIIGTNNGSFVGVAIQYRLGAFGFLSSDEVFQMGVANAGIRDQTFALQWVQSYIHLFGGNASQVTISGESAGGGSVMLQTMAYGGTLGTSLFSNAIAASPYLPMQYNYNAWVPSQSYYAFAQAAGCLSGFAAGSPAVNTTIFQCLVGKDTAVLKNASAAISASGMYGTWGFLPVTDGVFIQQLPSQQLAKKQVNGLRMLAGNNALEGPLFVPQNVTTEIDLVTWIQETFPMFTTDDISKVLQYYPGSNATDSTNAVEYATLGYTGATANNESSISTGQQQRANNIYAETTFVCPSYWLAEAFANKGREAYKYQYSVPAALHGSDVSAYFGPGSVTQGPDFVKAFMTIWGNFITLNDPSISSSIAAGNSSNSSTTPNPITNWPAYTNANPYQINLNETGGTEFTTAGVDFEGTEVNVTEYMGPGLRNNFSLVNAWTWEGNRGIRCDFWRAMGGLVPE</sequence>
<accession>A0A194XKY2</accession>
<dbReference type="EC" id="3.1.1.-" evidence="3"/>
<protein>
    <recommendedName>
        <fullName evidence="3">Carboxylic ester hydrolase</fullName>
        <ecNumber evidence="3">3.1.1.-</ecNumber>
    </recommendedName>
</protein>
<dbReference type="GO" id="GO:0016787">
    <property type="term" value="F:hydrolase activity"/>
    <property type="evidence" value="ECO:0007669"/>
    <property type="project" value="UniProtKB-KW"/>
</dbReference>